<dbReference type="EMBL" id="FMJY01000003">
    <property type="protein sequence ID" value="SCO82098.1"/>
    <property type="molecule type" value="Genomic_DNA"/>
</dbReference>
<proteinExistence type="predicted"/>
<feature type="region of interest" description="Disordered" evidence="1">
    <location>
        <begin position="1"/>
        <end position="23"/>
    </location>
</feature>
<reference evidence="3" key="1">
    <citation type="submission" date="2016-09" db="EMBL/GenBank/DDBJ databases">
        <authorList>
            <person name="Guldener U."/>
        </authorList>
    </citation>
    <scope>NUCLEOTIDE SEQUENCE [LARGE SCALE GENOMIC DNA]</scope>
    <source>
        <strain evidence="3">V64-1</strain>
    </source>
</reference>
<organism evidence="2 3">
    <name type="scientific">Fusarium oxysporum</name>
    <name type="common">Fusarium vascular wilt</name>
    <dbReference type="NCBI Taxonomy" id="5507"/>
    <lineage>
        <taxon>Eukaryota</taxon>
        <taxon>Fungi</taxon>
        <taxon>Dikarya</taxon>
        <taxon>Ascomycota</taxon>
        <taxon>Pezizomycotina</taxon>
        <taxon>Sordariomycetes</taxon>
        <taxon>Hypocreomycetidae</taxon>
        <taxon>Hypocreales</taxon>
        <taxon>Nectriaceae</taxon>
        <taxon>Fusarium</taxon>
        <taxon>Fusarium oxysporum species complex</taxon>
    </lineage>
</organism>
<evidence type="ECO:0000313" key="2">
    <source>
        <dbReference type="EMBL" id="SCO82098.1"/>
    </source>
</evidence>
<protein>
    <submittedName>
        <fullName evidence="2">Uncharacterized protein</fullName>
    </submittedName>
</protein>
<dbReference type="AlphaFoldDB" id="A0A2H3T0B8"/>
<dbReference type="Proteomes" id="UP000219369">
    <property type="component" value="Unassembled WGS sequence"/>
</dbReference>
<accession>A0A2H3T0B8</accession>
<name>A0A2H3T0B8_FUSOX</name>
<gene>
    <name evidence="2" type="ORF">FRV6_06311</name>
</gene>
<sequence length="46" mass="5185">MRAESHTSQRANASMPTRFHDYQGMPVRPVCGEIWGRGDDTFSTLS</sequence>
<evidence type="ECO:0000256" key="1">
    <source>
        <dbReference type="SAM" id="MobiDB-lite"/>
    </source>
</evidence>
<evidence type="ECO:0000313" key="3">
    <source>
        <dbReference type="Proteomes" id="UP000219369"/>
    </source>
</evidence>
<dbReference type="OrthoDB" id="10278885at2759"/>